<protein>
    <submittedName>
        <fullName evidence="2">V4R domain protein</fullName>
    </submittedName>
</protein>
<evidence type="ECO:0000313" key="2">
    <source>
        <dbReference type="EMBL" id="CVK21409.1"/>
    </source>
</evidence>
<accession>A0ABM9W8I4</accession>
<evidence type="ECO:0000259" key="1">
    <source>
        <dbReference type="SMART" id="SM00989"/>
    </source>
</evidence>
<dbReference type="InterPro" id="IPR024096">
    <property type="entry name" value="NO_sig/Golgi_transp_ligand-bd"/>
</dbReference>
<dbReference type="SUPFAM" id="SSF111126">
    <property type="entry name" value="Ligand-binding domain in the NO signalling and Golgi transport"/>
    <property type="match status" value="1"/>
</dbReference>
<gene>
    <name evidence="2" type="ORF">SSPH_04096</name>
</gene>
<organism evidence="2 3">
    <name type="scientific">Sporomusa sphaeroides DSM 2875</name>
    <dbReference type="NCBI Taxonomy" id="1337886"/>
    <lineage>
        <taxon>Bacteria</taxon>
        <taxon>Bacillati</taxon>
        <taxon>Bacillota</taxon>
        <taxon>Negativicutes</taxon>
        <taxon>Selenomonadales</taxon>
        <taxon>Sporomusaceae</taxon>
        <taxon>Sporomusa</taxon>
    </lineage>
</organism>
<dbReference type="PANTHER" id="PTHR35090:SF2">
    <property type="entry name" value="ARSR FAMILY TRANSCRIPTIONAL REGULATOR"/>
    <property type="match status" value="1"/>
</dbReference>
<keyword evidence="3" id="KW-1185">Reference proteome</keyword>
<proteinExistence type="predicted"/>
<sequence length="169" mass="19697">MRKYQFNWDLLGNMNDRPNLGTQVELETYRLMQFTLRDVLERDYGTENTDAIFFKAGKLAGTEFYQQYIYPVTSIDEFISKTQSILKEKRIGILKIEEALLEQGRVVLTIDEDIDCSGLSELDYETCIYDEGFISALFESCTQKSWRAKEIDCWCTGARTCRFLVTEVK</sequence>
<dbReference type="PANTHER" id="PTHR35090">
    <property type="entry name" value="DNA-DIRECTED RNA POLYMERASE SUBUNIT I"/>
    <property type="match status" value="1"/>
</dbReference>
<feature type="domain" description="4-vinyl reductase 4VR" evidence="1">
    <location>
        <begin position="105"/>
        <end position="167"/>
    </location>
</feature>
<evidence type="ECO:0000313" key="3">
    <source>
        <dbReference type="Proteomes" id="UP000245702"/>
    </source>
</evidence>
<dbReference type="InterPro" id="IPR004096">
    <property type="entry name" value="V4R"/>
</dbReference>
<dbReference type="Gene3D" id="3.30.1380.20">
    <property type="entry name" value="Trafficking protein particle complex subunit 3"/>
    <property type="match status" value="1"/>
</dbReference>
<reference evidence="2 3" key="1">
    <citation type="submission" date="2016-01" db="EMBL/GenBank/DDBJ databases">
        <authorList>
            <person name="Brown R."/>
        </authorList>
    </citation>
    <scope>NUCLEOTIDE SEQUENCE [LARGE SCALE GENOMIC DNA]</scope>
    <source>
        <strain evidence="2">Sporomusa sphaeroides DSM 2875</strain>
    </source>
</reference>
<dbReference type="RefSeq" id="WP_075757042.1">
    <property type="nucleotide sequence ID" value="NZ_CP146991.1"/>
</dbReference>
<comment type="caution">
    <text evidence="2">The sequence shown here is derived from an EMBL/GenBank/DDBJ whole genome shotgun (WGS) entry which is preliminary data.</text>
</comment>
<dbReference type="EMBL" id="FCOW01000034">
    <property type="protein sequence ID" value="CVK21409.1"/>
    <property type="molecule type" value="Genomic_DNA"/>
</dbReference>
<name>A0ABM9W8I4_9FIRM</name>
<dbReference type="Proteomes" id="UP000245702">
    <property type="component" value="Unassembled WGS sequence"/>
</dbReference>
<dbReference type="SMART" id="SM00989">
    <property type="entry name" value="V4R"/>
    <property type="match status" value="1"/>
</dbReference>
<dbReference type="Pfam" id="PF02830">
    <property type="entry name" value="V4R"/>
    <property type="match status" value="1"/>
</dbReference>